<evidence type="ECO:0000313" key="2">
    <source>
        <dbReference type="EMBL" id="KAK7329241.1"/>
    </source>
</evidence>
<name>A0AAN9QBG6_CANGL</name>
<organism evidence="2 3">
    <name type="scientific">Canavalia gladiata</name>
    <name type="common">Sword bean</name>
    <name type="synonym">Dolichos gladiatus</name>
    <dbReference type="NCBI Taxonomy" id="3824"/>
    <lineage>
        <taxon>Eukaryota</taxon>
        <taxon>Viridiplantae</taxon>
        <taxon>Streptophyta</taxon>
        <taxon>Embryophyta</taxon>
        <taxon>Tracheophyta</taxon>
        <taxon>Spermatophyta</taxon>
        <taxon>Magnoliopsida</taxon>
        <taxon>eudicotyledons</taxon>
        <taxon>Gunneridae</taxon>
        <taxon>Pentapetalae</taxon>
        <taxon>rosids</taxon>
        <taxon>fabids</taxon>
        <taxon>Fabales</taxon>
        <taxon>Fabaceae</taxon>
        <taxon>Papilionoideae</taxon>
        <taxon>50 kb inversion clade</taxon>
        <taxon>NPAAA clade</taxon>
        <taxon>indigoferoid/millettioid clade</taxon>
        <taxon>Phaseoleae</taxon>
        <taxon>Canavalia</taxon>
    </lineage>
</organism>
<dbReference type="EMBL" id="JAYMYQ010000005">
    <property type="protein sequence ID" value="KAK7329241.1"/>
    <property type="molecule type" value="Genomic_DNA"/>
</dbReference>
<keyword evidence="3" id="KW-1185">Reference proteome</keyword>
<gene>
    <name evidence="2" type="ORF">VNO77_23393</name>
</gene>
<feature type="signal peptide" evidence="1">
    <location>
        <begin position="1"/>
        <end position="26"/>
    </location>
</feature>
<accession>A0AAN9QBG6</accession>
<protein>
    <submittedName>
        <fullName evidence="2">Uncharacterized protein</fullName>
    </submittedName>
</protein>
<comment type="caution">
    <text evidence="2">The sequence shown here is derived from an EMBL/GenBank/DDBJ whole genome shotgun (WGS) entry which is preliminary data.</text>
</comment>
<dbReference type="AlphaFoldDB" id="A0AAN9QBG6"/>
<sequence length="135" mass="14825">MTKVYSSYATLILLLASGASMDMVVGDRCKEDTGVCDVQNDCNSKCSGSHQGAQGLCESSGGVEQHCWCYYDCPNLERCYEDLGHFGRCDALNAMLNVVPSTRARVPLDSVLAQQIPCMKVAIVRTIVKAKWFYI</sequence>
<dbReference type="Proteomes" id="UP001367508">
    <property type="component" value="Unassembled WGS sequence"/>
</dbReference>
<feature type="chain" id="PRO_5042957945" evidence="1">
    <location>
        <begin position="27"/>
        <end position="135"/>
    </location>
</feature>
<keyword evidence="1" id="KW-0732">Signal</keyword>
<evidence type="ECO:0000256" key="1">
    <source>
        <dbReference type="SAM" id="SignalP"/>
    </source>
</evidence>
<proteinExistence type="predicted"/>
<reference evidence="2 3" key="1">
    <citation type="submission" date="2024-01" db="EMBL/GenBank/DDBJ databases">
        <title>The genomes of 5 underutilized Papilionoideae crops provide insights into root nodulation and disease resistanc.</title>
        <authorList>
            <person name="Jiang F."/>
        </authorList>
    </citation>
    <scope>NUCLEOTIDE SEQUENCE [LARGE SCALE GENOMIC DNA]</scope>
    <source>
        <strain evidence="2">LVBAO_FW01</strain>
        <tissue evidence="2">Leaves</tissue>
    </source>
</reference>
<evidence type="ECO:0000313" key="3">
    <source>
        <dbReference type="Proteomes" id="UP001367508"/>
    </source>
</evidence>